<sequence length="326" mass="36627">MLLFICIALVVFYFLVDWLIHLPKVDGYRNKYVFVTGCDSGFGRDLVIQLDKLGFPVFAGCLTKTGHDYLRSTCSIRLVTLTVDVTDNASIQSAYKTIHTHIPKDGVVWAVVNNAGVTGKLSVSEMCSRKDYIQACEVNLFGPIEVSRVFMPLLRKSKGRLVNMVSVMGRCPTVSGPYSVSKFGMEAFSDVLRREVAPFGVKVVVIEPGFFKTTLFNTEVVAREFQNCYDQSSDEVREAYGKDYVSNSTNVFKGICTTLNEDTDKVIDAYIQAITDKYPKARYLVGFDAKFIYVPLYHLPEWLMDSIIEKWSKLLANIGSKIKPSK</sequence>
<comment type="similarity">
    <text evidence="2">Belongs to the short-chain dehydrogenases/reductases (SDR) family.</text>
</comment>
<name>A0AAD8F4W5_BIOPF</name>
<dbReference type="AlphaFoldDB" id="A0AAD8F4W5"/>
<dbReference type="GO" id="GO:0008202">
    <property type="term" value="P:steroid metabolic process"/>
    <property type="evidence" value="ECO:0007669"/>
    <property type="project" value="TreeGrafter"/>
</dbReference>
<keyword evidence="4" id="KW-1185">Reference proteome</keyword>
<dbReference type="PRINTS" id="PR00081">
    <property type="entry name" value="GDHRDH"/>
</dbReference>
<reference evidence="3" key="1">
    <citation type="journal article" date="2023" name="PLoS Negl. Trop. Dis.">
        <title>A genome sequence for Biomphalaria pfeifferi, the major vector snail for the human-infecting parasite Schistosoma mansoni.</title>
        <authorList>
            <person name="Bu L."/>
            <person name="Lu L."/>
            <person name="Laidemitt M.R."/>
            <person name="Zhang S.M."/>
            <person name="Mutuku M."/>
            <person name="Mkoji G."/>
            <person name="Steinauer M."/>
            <person name="Loker E.S."/>
        </authorList>
    </citation>
    <scope>NUCLEOTIDE SEQUENCE</scope>
    <source>
        <strain evidence="3">KasaAsao</strain>
    </source>
</reference>
<evidence type="ECO:0000313" key="3">
    <source>
        <dbReference type="EMBL" id="KAK0050421.1"/>
    </source>
</evidence>
<accession>A0AAD8F4W5</accession>
<keyword evidence="1" id="KW-0560">Oxidoreductase</keyword>
<protein>
    <submittedName>
        <fullName evidence="3">Retinol dehydrogenase 2-like isoform X1</fullName>
    </submittedName>
</protein>
<dbReference type="GO" id="GO:0016491">
    <property type="term" value="F:oxidoreductase activity"/>
    <property type="evidence" value="ECO:0007669"/>
    <property type="project" value="UniProtKB-KW"/>
</dbReference>
<dbReference type="Pfam" id="PF00106">
    <property type="entry name" value="adh_short"/>
    <property type="match status" value="1"/>
</dbReference>
<proteinExistence type="inferred from homology"/>
<dbReference type="PRINTS" id="PR00080">
    <property type="entry name" value="SDRFAMILY"/>
</dbReference>
<dbReference type="InterPro" id="IPR020904">
    <property type="entry name" value="Sc_DH/Rdtase_CS"/>
</dbReference>
<gene>
    <name evidence="3" type="ORF">Bpfe_020114</name>
</gene>
<dbReference type="InterPro" id="IPR002347">
    <property type="entry name" value="SDR_fam"/>
</dbReference>
<dbReference type="PANTHER" id="PTHR43313">
    <property type="entry name" value="SHORT-CHAIN DEHYDROGENASE/REDUCTASE FAMILY 9C"/>
    <property type="match status" value="1"/>
</dbReference>
<evidence type="ECO:0000256" key="1">
    <source>
        <dbReference type="ARBA" id="ARBA00023002"/>
    </source>
</evidence>
<dbReference type="PANTHER" id="PTHR43313:SF50">
    <property type="entry name" value="GH26015P"/>
    <property type="match status" value="1"/>
</dbReference>
<evidence type="ECO:0000256" key="2">
    <source>
        <dbReference type="RuleBase" id="RU000363"/>
    </source>
</evidence>
<dbReference type="SUPFAM" id="SSF51735">
    <property type="entry name" value="NAD(P)-binding Rossmann-fold domains"/>
    <property type="match status" value="1"/>
</dbReference>
<dbReference type="EMBL" id="JASAOG010000114">
    <property type="protein sequence ID" value="KAK0050421.1"/>
    <property type="molecule type" value="Genomic_DNA"/>
</dbReference>
<dbReference type="Gene3D" id="3.40.50.720">
    <property type="entry name" value="NAD(P)-binding Rossmann-like Domain"/>
    <property type="match status" value="1"/>
</dbReference>
<dbReference type="InterPro" id="IPR036291">
    <property type="entry name" value="NAD(P)-bd_dom_sf"/>
</dbReference>
<comment type="caution">
    <text evidence="3">The sequence shown here is derived from an EMBL/GenBank/DDBJ whole genome shotgun (WGS) entry which is preliminary data.</text>
</comment>
<dbReference type="Proteomes" id="UP001233172">
    <property type="component" value="Unassembled WGS sequence"/>
</dbReference>
<reference evidence="3" key="2">
    <citation type="submission" date="2023-04" db="EMBL/GenBank/DDBJ databases">
        <authorList>
            <person name="Bu L."/>
            <person name="Lu L."/>
            <person name="Laidemitt M.R."/>
            <person name="Zhang S.M."/>
            <person name="Mutuku M."/>
            <person name="Mkoji G."/>
            <person name="Steinauer M."/>
            <person name="Loker E.S."/>
        </authorList>
    </citation>
    <scope>NUCLEOTIDE SEQUENCE</scope>
    <source>
        <strain evidence="3">KasaAsao</strain>
        <tissue evidence="3">Whole Snail</tissue>
    </source>
</reference>
<dbReference type="PROSITE" id="PS00061">
    <property type="entry name" value="ADH_SHORT"/>
    <property type="match status" value="1"/>
</dbReference>
<organism evidence="3 4">
    <name type="scientific">Biomphalaria pfeifferi</name>
    <name type="common">Bloodfluke planorb</name>
    <name type="synonym">Freshwater snail</name>
    <dbReference type="NCBI Taxonomy" id="112525"/>
    <lineage>
        <taxon>Eukaryota</taxon>
        <taxon>Metazoa</taxon>
        <taxon>Spiralia</taxon>
        <taxon>Lophotrochozoa</taxon>
        <taxon>Mollusca</taxon>
        <taxon>Gastropoda</taxon>
        <taxon>Heterobranchia</taxon>
        <taxon>Euthyneura</taxon>
        <taxon>Panpulmonata</taxon>
        <taxon>Hygrophila</taxon>
        <taxon>Lymnaeoidea</taxon>
        <taxon>Planorbidae</taxon>
        <taxon>Biomphalaria</taxon>
    </lineage>
</organism>
<evidence type="ECO:0000313" key="4">
    <source>
        <dbReference type="Proteomes" id="UP001233172"/>
    </source>
</evidence>